<name>S7VE79_9BACT</name>
<evidence type="ECO:0000313" key="1">
    <source>
        <dbReference type="EMBL" id="EPR67842.1"/>
    </source>
</evidence>
<comment type="caution">
    <text evidence="1">The sequence shown here is derived from an EMBL/GenBank/DDBJ whole genome shotgun (WGS) entry which is preliminary data.</text>
</comment>
<reference evidence="1 2" key="1">
    <citation type="journal article" date="2013" name="Genome Announc.">
        <title>Draft Genome Sequence of Cyclobacterium qasimii Strain M12-11BT, Isolated from Arctic Marine Sediment.</title>
        <authorList>
            <person name="Shivaji S."/>
            <person name="Ara S."/>
            <person name="Singh A."/>
            <person name="Kumar Pinnaka A."/>
        </authorList>
    </citation>
    <scope>NUCLEOTIDE SEQUENCE [LARGE SCALE GENOMIC DNA]</scope>
    <source>
        <strain evidence="1 2">M12-11B</strain>
    </source>
</reference>
<gene>
    <name evidence="1" type="ORF">ADICYQ_3140</name>
</gene>
<protein>
    <submittedName>
        <fullName evidence="1">Uncharacterized protein</fullName>
    </submittedName>
</protein>
<organism evidence="1 2">
    <name type="scientific">Cyclobacterium qasimii M12-11B</name>
    <dbReference type="NCBI Taxonomy" id="641524"/>
    <lineage>
        <taxon>Bacteria</taxon>
        <taxon>Pseudomonadati</taxon>
        <taxon>Bacteroidota</taxon>
        <taxon>Cytophagia</taxon>
        <taxon>Cytophagales</taxon>
        <taxon>Cyclobacteriaceae</taxon>
        <taxon>Cyclobacterium</taxon>
    </lineage>
</organism>
<sequence>MKRWCHFLDIRLFKVGLPFSQSQIELPGLNLSTINHK</sequence>
<evidence type="ECO:0000313" key="2">
    <source>
        <dbReference type="Proteomes" id="UP000014974"/>
    </source>
</evidence>
<proteinExistence type="predicted"/>
<dbReference type="AlphaFoldDB" id="S7VE79"/>
<dbReference type="Proteomes" id="UP000014974">
    <property type="component" value="Unassembled WGS sequence"/>
</dbReference>
<accession>S7VE79</accession>
<dbReference type="EMBL" id="ATNM01000113">
    <property type="protein sequence ID" value="EPR67842.1"/>
    <property type="molecule type" value="Genomic_DNA"/>
</dbReference>